<dbReference type="GO" id="GO:0016616">
    <property type="term" value="F:oxidoreductase activity, acting on the CH-OH group of donors, NAD or NADP as acceptor"/>
    <property type="evidence" value="ECO:0007669"/>
    <property type="project" value="TreeGrafter"/>
</dbReference>
<gene>
    <name evidence="5" type="ORF">PV08_02809</name>
</gene>
<sequence length="262" mass="27849">MAPFTHHVVIITGAGSGIGRATSIRLASAGANLALSDIDSGGLETTLHLCREAAAADLTPDDANVQRHMASSVDIRSTEAVNAFVASVADRHQGRIDHVFNCAGINPTNLPTEHISDEYWQRLVDTNLKGTFAMTRACIPHMRRGGSFVNVSSVCGLYPTAGFAVYCATKYAVIGFSKCMALELGERGIRVNVVAPGIVETPTNVAFRAGSERVQKLAKEIGLKRTGTPEEIADVVAFLFSEESRFMNGSVVEVDGGIGIKQ</sequence>
<dbReference type="AlphaFoldDB" id="A0A0D1YTI5"/>
<dbReference type="PRINTS" id="PR00081">
    <property type="entry name" value="GDHRDH"/>
</dbReference>
<evidence type="ECO:0000256" key="3">
    <source>
        <dbReference type="ARBA" id="ARBA00023002"/>
    </source>
</evidence>
<dbReference type="GO" id="GO:0048038">
    <property type="term" value="F:quinone binding"/>
    <property type="evidence" value="ECO:0007669"/>
    <property type="project" value="TreeGrafter"/>
</dbReference>
<dbReference type="Pfam" id="PF13561">
    <property type="entry name" value="adh_short_C2"/>
    <property type="match status" value="1"/>
</dbReference>
<dbReference type="InterPro" id="IPR002347">
    <property type="entry name" value="SDR_fam"/>
</dbReference>
<accession>A0A0D1YTI5</accession>
<evidence type="ECO:0000259" key="4">
    <source>
        <dbReference type="SMART" id="SM00822"/>
    </source>
</evidence>
<dbReference type="PROSITE" id="PS00061">
    <property type="entry name" value="ADH_SHORT"/>
    <property type="match status" value="1"/>
</dbReference>
<dbReference type="OrthoDB" id="1669814at2759"/>
<keyword evidence="6" id="KW-1185">Reference proteome</keyword>
<dbReference type="Gene3D" id="3.40.50.720">
    <property type="entry name" value="NAD(P)-binding Rossmann-like Domain"/>
    <property type="match status" value="1"/>
</dbReference>
<dbReference type="RefSeq" id="XP_016238737.1">
    <property type="nucleotide sequence ID" value="XM_016377167.1"/>
</dbReference>
<protein>
    <recommendedName>
        <fullName evidence="4">Ketoreductase domain-containing protein</fullName>
    </recommendedName>
</protein>
<keyword evidence="2" id="KW-0521">NADP</keyword>
<dbReference type="GeneID" id="27329892"/>
<name>A0A0D1YTI5_9EURO</name>
<dbReference type="SMART" id="SM00822">
    <property type="entry name" value="PKS_KR"/>
    <property type="match status" value="1"/>
</dbReference>
<reference evidence="5 6" key="1">
    <citation type="submission" date="2015-01" db="EMBL/GenBank/DDBJ databases">
        <title>The Genome Sequence of Exophiala spinifera CBS89968.</title>
        <authorList>
            <consortium name="The Broad Institute Genomics Platform"/>
            <person name="Cuomo C."/>
            <person name="de Hoog S."/>
            <person name="Gorbushina A."/>
            <person name="Stielow B."/>
            <person name="Teixiera M."/>
            <person name="Abouelleil A."/>
            <person name="Chapman S.B."/>
            <person name="Priest M."/>
            <person name="Young S.K."/>
            <person name="Wortman J."/>
            <person name="Nusbaum C."/>
            <person name="Birren B."/>
        </authorList>
    </citation>
    <scope>NUCLEOTIDE SEQUENCE [LARGE SCALE GENOMIC DNA]</scope>
    <source>
        <strain evidence="5 6">CBS 89968</strain>
    </source>
</reference>
<comment type="similarity">
    <text evidence="1">Belongs to the short-chain dehydrogenases/reductases (SDR) family.</text>
</comment>
<evidence type="ECO:0000313" key="5">
    <source>
        <dbReference type="EMBL" id="KIW18521.1"/>
    </source>
</evidence>
<dbReference type="PANTHER" id="PTHR42760">
    <property type="entry name" value="SHORT-CHAIN DEHYDROGENASES/REDUCTASES FAMILY MEMBER"/>
    <property type="match status" value="1"/>
</dbReference>
<dbReference type="CDD" id="cd05233">
    <property type="entry name" value="SDR_c"/>
    <property type="match status" value="1"/>
</dbReference>
<dbReference type="PANTHER" id="PTHR42760:SF83">
    <property type="entry name" value="(3R)-3-HYDROXYACYL-COA DEHYDROGENASE"/>
    <property type="match status" value="1"/>
</dbReference>
<dbReference type="SUPFAM" id="SSF51735">
    <property type="entry name" value="NAD(P)-binding Rossmann-fold domains"/>
    <property type="match status" value="1"/>
</dbReference>
<dbReference type="VEuPathDB" id="FungiDB:PV08_02809"/>
<evidence type="ECO:0000256" key="1">
    <source>
        <dbReference type="ARBA" id="ARBA00006484"/>
    </source>
</evidence>
<evidence type="ECO:0000313" key="6">
    <source>
        <dbReference type="Proteomes" id="UP000053328"/>
    </source>
</evidence>
<dbReference type="PRINTS" id="PR00080">
    <property type="entry name" value="SDRFAMILY"/>
</dbReference>
<feature type="domain" description="Ketoreductase" evidence="4">
    <location>
        <begin position="7"/>
        <end position="197"/>
    </location>
</feature>
<dbReference type="FunFam" id="3.40.50.720:FF:000084">
    <property type="entry name" value="Short-chain dehydrogenase reductase"/>
    <property type="match status" value="1"/>
</dbReference>
<keyword evidence="3" id="KW-0560">Oxidoreductase</keyword>
<dbReference type="Proteomes" id="UP000053328">
    <property type="component" value="Unassembled WGS sequence"/>
</dbReference>
<dbReference type="InterPro" id="IPR020904">
    <property type="entry name" value="Sc_DH/Rdtase_CS"/>
</dbReference>
<dbReference type="InterPro" id="IPR036291">
    <property type="entry name" value="NAD(P)-bd_dom_sf"/>
</dbReference>
<evidence type="ECO:0000256" key="2">
    <source>
        <dbReference type="ARBA" id="ARBA00022857"/>
    </source>
</evidence>
<dbReference type="EMBL" id="KN847493">
    <property type="protein sequence ID" value="KIW18521.1"/>
    <property type="molecule type" value="Genomic_DNA"/>
</dbReference>
<dbReference type="GO" id="GO:0006633">
    <property type="term" value="P:fatty acid biosynthetic process"/>
    <property type="evidence" value="ECO:0007669"/>
    <property type="project" value="TreeGrafter"/>
</dbReference>
<organism evidence="5 6">
    <name type="scientific">Exophiala spinifera</name>
    <dbReference type="NCBI Taxonomy" id="91928"/>
    <lineage>
        <taxon>Eukaryota</taxon>
        <taxon>Fungi</taxon>
        <taxon>Dikarya</taxon>
        <taxon>Ascomycota</taxon>
        <taxon>Pezizomycotina</taxon>
        <taxon>Eurotiomycetes</taxon>
        <taxon>Chaetothyriomycetidae</taxon>
        <taxon>Chaetothyriales</taxon>
        <taxon>Herpotrichiellaceae</taxon>
        <taxon>Exophiala</taxon>
    </lineage>
</organism>
<dbReference type="HOGENOM" id="CLU_010194_1_0_1"/>
<proteinExistence type="inferred from homology"/>
<dbReference type="InterPro" id="IPR057326">
    <property type="entry name" value="KR_dom"/>
</dbReference>
<dbReference type="STRING" id="91928.A0A0D1YTI5"/>